<feature type="transmembrane region" description="Helical" evidence="5">
    <location>
        <begin position="92"/>
        <end position="113"/>
    </location>
</feature>
<feature type="transmembrane region" description="Helical" evidence="5">
    <location>
        <begin position="283"/>
        <end position="302"/>
    </location>
</feature>
<evidence type="ECO:0000259" key="6">
    <source>
        <dbReference type="Pfam" id="PF04932"/>
    </source>
</evidence>
<dbReference type="EMBL" id="VIGW01000001">
    <property type="protein sequence ID" value="TWS21548.1"/>
    <property type="molecule type" value="Genomic_DNA"/>
</dbReference>
<dbReference type="GO" id="GO:0016874">
    <property type="term" value="F:ligase activity"/>
    <property type="evidence" value="ECO:0007669"/>
    <property type="project" value="UniProtKB-KW"/>
</dbReference>
<dbReference type="GO" id="GO:0016020">
    <property type="term" value="C:membrane"/>
    <property type="evidence" value="ECO:0007669"/>
    <property type="project" value="UniProtKB-SubCell"/>
</dbReference>
<keyword evidence="7" id="KW-0436">Ligase</keyword>
<feature type="transmembrane region" description="Helical" evidence="5">
    <location>
        <begin position="125"/>
        <end position="143"/>
    </location>
</feature>
<evidence type="ECO:0000256" key="2">
    <source>
        <dbReference type="ARBA" id="ARBA00022692"/>
    </source>
</evidence>
<comment type="caution">
    <text evidence="7">The sequence shown here is derived from an EMBL/GenBank/DDBJ whole genome shotgun (WGS) entry which is preliminary data.</text>
</comment>
<evidence type="ECO:0000313" key="7">
    <source>
        <dbReference type="EMBL" id="TWS21548.1"/>
    </source>
</evidence>
<feature type="transmembrane region" description="Helical" evidence="5">
    <location>
        <begin position="150"/>
        <end position="168"/>
    </location>
</feature>
<evidence type="ECO:0000256" key="1">
    <source>
        <dbReference type="ARBA" id="ARBA00004141"/>
    </source>
</evidence>
<dbReference type="PANTHER" id="PTHR37422">
    <property type="entry name" value="TEICHURONIC ACID BIOSYNTHESIS PROTEIN TUAE"/>
    <property type="match status" value="1"/>
</dbReference>
<dbReference type="AlphaFoldDB" id="A0A5C5RFT9"/>
<protein>
    <submittedName>
        <fullName evidence="7">O-antigen ligase family protein</fullName>
    </submittedName>
</protein>
<dbReference type="InterPro" id="IPR007016">
    <property type="entry name" value="O-antigen_ligase-rel_domated"/>
</dbReference>
<evidence type="ECO:0000313" key="8">
    <source>
        <dbReference type="Proteomes" id="UP000317291"/>
    </source>
</evidence>
<dbReference type="PANTHER" id="PTHR37422:SF13">
    <property type="entry name" value="LIPOPOLYSACCHARIDE BIOSYNTHESIS PROTEIN PA4999-RELATED"/>
    <property type="match status" value="1"/>
</dbReference>
<reference evidence="7 8" key="1">
    <citation type="submission" date="2019-06" db="EMBL/GenBank/DDBJ databases">
        <title>Tsukamurella conjunctivitidis sp. nov., Tsukamurella assacharolytica sp. nov. and Tsukamurella sputae sp. nov. isolated from patients with conjunctivitis, bacteraemia (lymphoma) and respiratory infection (sputum) in Hong Kong.</title>
        <authorList>
            <person name="Teng J.L.L."/>
            <person name="Lee H.H."/>
            <person name="Fong J.Y.H."/>
            <person name="Fok K.M.N."/>
            <person name="Lau S.K.P."/>
            <person name="Woo P.C.Y."/>
        </authorList>
    </citation>
    <scope>NUCLEOTIDE SEQUENCE [LARGE SCALE GENOMIC DNA]</scope>
    <source>
        <strain evidence="7 8">HKU71</strain>
    </source>
</reference>
<dbReference type="Proteomes" id="UP000317291">
    <property type="component" value="Unassembled WGS sequence"/>
</dbReference>
<keyword evidence="3 5" id="KW-1133">Transmembrane helix</keyword>
<feature type="transmembrane region" description="Helical" evidence="5">
    <location>
        <begin position="243"/>
        <end position="276"/>
    </location>
</feature>
<accession>A0A5C5RFT9</accession>
<evidence type="ECO:0000256" key="5">
    <source>
        <dbReference type="SAM" id="Phobius"/>
    </source>
</evidence>
<name>A0A5C5RFT9_9ACTN</name>
<keyword evidence="8" id="KW-1185">Reference proteome</keyword>
<feature type="transmembrane region" description="Helical" evidence="5">
    <location>
        <begin position="58"/>
        <end position="80"/>
    </location>
</feature>
<dbReference type="Pfam" id="PF04932">
    <property type="entry name" value="Wzy_C"/>
    <property type="match status" value="1"/>
</dbReference>
<evidence type="ECO:0000256" key="3">
    <source>
        <dbReference type="ARBA" id="ARBA00022989"/>
    </source>
</evidence>
<comment type="subcellular location">
    <subcellularLocation>
        <location evidence="1">Membrane</location>
        <topology evidence="1">Multi-pass membrane protein</topology>
    </subcellularLocation>
</comment>
<proteinExistence type="predicted"/>
<dbReference type="RefSeq" id="WP_146559372.1">
    <property type="nucleotide sequence ID" value="NZ_VIGW01000001.1"/>
</dbReference>
<organism evidence="7 8">
    <name type="scientific">Tsukamurella asaccharolytica</name>
    <dbReference type="NCBI Taxonomy" id="2592067"/>
    <lineage>
        <taxon>Bacteria</taxon>
        <taxon>Bacillati</taxon>
        <taxon>Actinomycetota</taxon>
        <taxon>Actinomycetes</taxon>
        <taxon>Mycobacteriales</taxon>
        <taxon>Tsukamurellaceae</taxon>
        <taxon>Tsukamurella</taxon>
    </lineage>
</organism>
<dbReference type="InterPro" id="IPR051533">
    <property type="entry name" value="WaaL-like"/>
</dbReference>
<feature type="transmembrane region" description="Helical" evidence="5">
    <location>
        <begin position="32"/>
        <end position="52"/>
    </location>
</feature>
<keyword evidence="2 5" id="KW-0812">Transmembrane</keyword>
<evidence type="ECO:0000256" key="4">
    <source>
        <dbReference type="ARBA" id="ARBA00023136"/>
    </source>
</evidence>
<feature type="transmembrane region" description="Helical" evidence="5">
    <location>
        <begin position="424"/>
        <end position="443"/>
    </location>
</feature>
<sequence>MTLVTDRGALSATETRQAVRNTEGTQDRPPDLAFALFVGTACFFLLGMQQTFTVPGTFGLSVGQAMFAAAGITWVCLNITGFSGPIRERITLVTVLLYVTTSFLSFGASMMRGVPHVAQIALDRYVLGDLYILGTVLFLLTVIRSVGGLRIVLGGLVLGATLSAWFGLVKVGTGIDLAVYFTLPGLNFSDYQIVTNLMREGVARPQGSAGHPLELSAVLTVITPLALALAFDARARQTATFWIWISCAAILAGGALVTLSRSAVVGTVAALIVMCWRWPITRVAVGLVAGGAAFGLGLLFQMKFVSSMVTVFAGALGDDSLHSRQRGIDYARENFWEHPWLGQGVGAYPALKQPVLDNQYISRLMEAGVIGLATFVAALVIALVLACRASAAKDQAIAELGGGIAGCIAAMLVISLILDTAGFIQIWYLTWLFVALAGVVYSLRRESEASTPAPVTTR</sequence>
<gene>
    <name evidence="7" type="ORF">FK529_02885</name>
</gene>
<feature type="domain" description="O-antigen ligase-related" evidence="6">
    <location>
        <begin position="248"/>
        <end position="376"/>
    </location>
</feature>
<feature type="transmembrane region" description="Helical" evidence="5">
    <location>
        <begin position="397"/>
        <end position="418"/>
    </location>
</feature>
<keyword evidence="4 5" id="KW-0472">Membrane</keyword>
<dbReference type="OrthoDB" id="5243524at2"/>
<feature type="transmembrane region" description="Helical" evidence="5">
    <location>
        <begin position="364"/>
        <end position="385"/>
    </location>
</feature>